<evidence type="ECO:0000313" key="6">
    <source>
        <dbReference type="Proteomes" id="UP001163550"/>
    </source>
</evidence>
<keyword evidence="1" id="KW-0479">Metal-binding</keyword>
<keyword evidence="3" id="KW-0411">Iron-sulfur</keyword>
<dbReference type="EMBL" id="CP087994">
    <property type="protein sequence ID" value="UYO64354.1"/>
    <property type="molecule type" value="Genomic_DNA"/>
</dbReference>
<dbReference type="Proteomes" id="UP001163550">
    <property type="component" value="Chromosome"/>
</dbReference>
<evidence type="ECO:0000256" key="1">
    <source>
        <dbReference type="ARBA" id="ARBA00022723"/>
    </source>
</evidence>
<evidence type="ECO:0000259" key="4">
    <source>
        <dbReference type="PROSITE" id="PS51379"/>
    </source>
</evidence>
<dbReference type="InterPro" id="IPR017896">
    <property type="entry name" value="4Fe4S_Fe-S-bd"/>
</dbReference>
<dbReference type="RefSeq" id="WP_228882118.1">
    <property type="nucleotide sequence ID" value="NZ_CABIIK010000043.1"/>
</dbReference>
<organism evidence="5 6">
    <name type="scientific">Acetobacterium wieringae</name>
    <dbReference type="NCBI Taxonomy" id="52694"/>
    <lineage>
        <taxon>Bacteria</taxon>
        <taxon>Bacillati</taxon>
        <taxon>Bacillota</taxon>
        <taxon>Clostridia</taxon>
        <taxon>Eubacteriales</taxon>
        <taxon>Eubacteriaceae</taxon>
        <taxon>Acetobacterium</taxon>
    </lineage>
</organism>
<dbReference type="PROSITE" id="PS00198">
    <property type="entry name" value="4FE4S_FER_1"/>
    <property type="match status" value="1"/>
</dbReference>
<reference evidence="5" key="1">
    <citation type="submission" date="2021-11" db="EMBL/GenBank/DDBJ databases">
        <title>Isoprene-degrading acetogen.</title>
        <authorList>
            <person name="Yang Y."/>
            <person name="Jin H."/>
            <person name="Yan J."/>
        </authorList>
    </citation>
    <scope>NUCLEOTIDE SEQUENCE</scope>
    <source>
        <strain evidence="5">Berkeley</strain>
    </source>
</reference>
<dbReference type="Gene3D" id="3.30.70.20">
    <property type="match status" value="1"/>
</dbReference>
<dbReference type="InterPro" id="IPR017900">
    <property type="entry name" value="4Fe4S_Fe_S_CS"/>
</dbReference>
<accession>A0ABY6HLQ8</accession>
<evidence type="ECO:0000256" key="3">
    <source>
        <dbReference type="ARBA" id="ARBA00023014"/>
    </source>
</evidence>
<dbReference type="SUPFAM" id="SSF54862">
    <property type="entry name" value="4Fe-4S ferredoxins"/>
    <property type="match status" value="1"/>
</dbReference>
<evidence type="ECO:0000256" key="2">
    <source>
        <dbReference type="ARBA" id="ARBA00023004"/>
    </source>
</evidence>
<feature type="domain" description="4Fe-4S ferredoxin-type" evidence="4">
    <location>
        <begin position="301"/>
        <end position="329"/>
    </location>
</feature>
<keyword evidence="2" id="KW-0408">Iron</keyword>
<dbReference type="Pfam" id="PF12838">
    <property type="entry name" value="Fer4_7"/>
    <property type="match status" value="1"/>
</dbReference>
<sequence length="329" mass="37895">MSVFRDLADYIDEIYPNRNRTVHSEDAAFVKIFRELLTADEACWAMKLTAQFVTPSQLAAQTNSPQLHAQKYLRQLSIKGILYEENKDGEWRYRLSPYFPGIVEALMSKNINESIAGYLQEYMDELAAERVSENKNHRIQLNQVIRTETYRLSREEIELYLDQTESYSLTDCLCRLVNKMNGKDCGHSIKDMCIQTGSYAEYYIRTGRARRADRKEIENILQYANEQGLYFEIFPVDDTRKNAFICNCCSCGCLFLQLSGRIQQFSGTGFGIEIEPLLCTDCRSCLRQCPSEAIGWNRKEGRLSVDPSLCFDCGLCLLLCPVQAIRRKT</sequence>
<protein>
    <submittedName>
        <fullName evidence="5">Ferredoxin family protein</fullName>
    </submittedName>
</protein>
<dbReference type="PROSITE" id="PS51379">
    <property type="entry name" value="4FE4S_FER_2"/>
    <property type="match status" value="2"/>
</dbReference>
<keyword evidence="6" id="KW-1185">Reference proteome</keyword>
<gene>
    <name evidence="5" type="ORF">LNN31_08020</name>
</gene>
<evidence type="ECO:0000313" key="5">
    <source>
        <dbReference type="EMBL" id="UYO64354.1"/>
    </source>
</evidence>
<name>A0ABY6HLQ8_9FIRM</name>
<proteinExistence type="predicted"/>
<feature type="domain" description="4Fe-4S ferredoxin-type" evidence="4">
    <location>
        <begin position="270"/>
        <end position="299"/>
    </location>
</feature>